<dbReference type="SMART" id="SM00729">
    <property type="entry name" value="Elp3"/>
    <property type="match status" value="1"/>
</dbReference>
<evidence type="ECO:0000256" key="3">
    <source>
        <dbReference type="ARBA" id="ARBA00022723"/>
    </source>
</evidence>
<evidence type="ECO:0000259" key="6">
    <source>
        <dbReference type="PROSITE" id="PS51918"/>
    </source>
</evidence>
<dbReference type="GO" id="GO:0051536">
    <property type="term" value="F:iron-sulfur cluster binding"/>
    <property type="evidence" value="ECO:0007669"/>
    <property type="project" value="UniProtKB-KW"/>
</dbReference>
<sequence length="480" mass="54679">MSRIKRVMLAQPASAGGNFEYIAIPRQGLLFLSGALAQWEGPYLYEREIWFEDRCGLIDPNKDLEGVDILMVSSLINETPRAYTLASLAKMYHPDIITIGGGPQMSPLPGEAIECGMFDVIVNREGEDIIGLLCDVLLEFPQGEREKYLTKIPGITFLQDGHMVATRRTGLVQPDFVPLPDFRSIRDLTPQHPLAGGVLETVRGCTEKCTYCQVIQQFLGYRIINRETELLRLKQLEDLAADGLIHVSRNGKFNVFISDDLHAPPLRAVKFRNERFERLKSWKGHTDNMYMICQARVEVGQDPELANAMQEANIKMIYAGVESSSAENLKAVNKRQDPTQVHRDLVTLNHAGFTMVAMTIIGLPYDTEESIMAMADWVTGLSRYQTVNLLTPLPATSNWHALKPLNERGELLQPGEMRPYHLYTGRQFVHEDPRWSMQESRELFLRYSAKLHSIDDLYGRIFRIMRSYRLRLHDQRAEVV</sequence>
<dbReference type="GO" id="GO:0046872">
    <property type="term" value="F:metal ion binding"/>
    <property type="evidence" value="ECO:0007669"/>
    <property type="project" value="UniProtKB-KW"/>
</dbReference>
<dbReference type="Gene3D" id="3.40.50.280">
    <property type="entry name" value="Cobalamin-binding domain"/>
    <property type="match status" value="1"/>
</dbReference>
<organism evidence="7 8">
    <name type="scientific">Candidatus Wildermuthbacteria bacterium RIFCSPHIGHO2_02_FULL_45_25</name>
    <dbReference type="NCBI Taxonomy" id="1802450"/>
    <lineage>
        <taxon>Bacteria</taxon>
        <taxon>Candidatus Wildermuthiibacteriota</taxon>
    </lineage>
</organism>
<dbReference type="InterPro" id="IPR058240">
    <property type="entry name" value="rSAM_sf"/>
</dbReference>
<evidence type="ECO:0000256" key="1">
    <source>
        <dbReference type="ARBA" id="ARBA00001966"/>
    </source>
</evidence>
<dbReference type="PANTHER" id="PTHR43409">
    <property type="entry name" value="ANAEROBIC MAGNESIUM-PROTOPORPHYRIN IX MONOMETHYL ESTER CYCLASE-RELATED"/>
    <property type="match status" value="1"/>
</dbReference>
<dbReference type="EMBL" id="MHTV01000044">
    <property type="protein sequence ID" value="OHA65480.1"/>
    <property type="molecule type" value="Genomic_DNA"/>
</dbReference>
<keyword evidence="4" id="KW-0408">Iron</keyword>
<proteinExistence type="predicted"/>
<keyword evidence="5" id="KW-0411">Iron-sulfur</keyword>
<evidence type="ECO:0000256" key="2">
    <source>
        <dbReference type="ARBA" id="ARBA00022691"/>
    </source>
</evidence>
<dbReference type="InterPro" id="IPR051198">
    <property type="entry name" value="BchE-like"/>
</dbReference>
<accession>A0A1G2QY16</accession>
<dbReference type="SFLD" id="SFLDG01082">
    <property type="entry name" value="B12-binding_domain_containing"/>
    <property type="match status" value="1"/>
</dbReference>
<dbReference type="InterPro" id="IPR006638">
    <property type="entry name" value="Elp3/MiaA/NifB-like_rSAM"/>
</dbReference>
<comment type="cofactor">
    <cofactor evidence="1">
        <name>[4Fe-4S] cluster</name>
        <dbReference type="ChEBI" id="CHEBI:49883"/>
    </cofactor>
</comment>
<evidence type="ECO:0000256" key="4">
    <source>
        <dbReference type="ARBA" id="ARBA00023004"/>
    </source>
</evidence>
<dbReference type="PROSITE" id="PS51918">
    <property type="entry name" value="RADICAL_SAM"/>
    <property type="match status" value="1"/>
</dbReference>
<dbReference type="Gene3D" id="3.80.30.20">
    <property type="entry name" value="tm_1862 like domain"/>
    <property type="match status" value="1"/>
</dbReference>
<keyword evidence="2" id="KW-0949">S-adenosyl-L-methionine</keyword>
<dbReference type="Proteomes" id="UP000178092">
    <property type="component" value="Unassembled WGS sequence"/>
</dbReference>
<name>A0A1G2QY16_9BACT</name>
<dbReference type="InterPro" id="IPR007197">
    <property type="entry name" value="rSAM"/>
</dbReference>
<evidence type="ECO:0000256" key="5">
    <source>
        <dbReference type="ARBA" id="ARBA00023014"/>
    </source>
</evidence>
<dbReference type="Pfam" id="PF04055">
    <property type="entry name" value="Radical_SAM"/>
    <property type="match status" value="1"/>
</dbReference>
<gene>
    <name evidence="7" type="ORF">A3C04_02690</name>
</gene>
<dbReference type="SUPFAM" id="SSF102114">
    <property type="entry name" value="Radical SAM enzymes"/>
    <property type="match status" value="1"/>
</dbReference>
<evidence type="ECO:0000313" key="8">
    <source>
        <dbReference type="Proteomes" id="UP000178092"/>
    </source>
</evidence>
<feature type="domain" description="Radical SAM core" evidence="6">
    <location>
        <begin position="191"/>
        <end position="421"/>
    </location>
</feature>
<protein>
    <recommendedName>
        <fullName evidence="6">Radical SAM core domain-containing protein</fullName>
    </recommendedName>
</protein>
<comment type="caution">
    <text evidence="7">The sequence shown here is derived from an EMBL/GenBank/DDBJ whole genome shotgun (WGS) entry which is preliminary data.</text>
</comment>
<reference evidence="7 8" key="1">
    <citation type="journal article" date="2016" name="Nat. Commun.">
        <title>Thousands of microbial genomes shed light on interconnected biogeochemical processes in an aquifer system.</title>
        <authorList>
            <person name="Anantharaman K."/>
            <person name="Brown C.T."/>
            <person name="Hug L.A."/>
            <person name="Sharon I."/>
            <person name="Castelle C.J."/>
            <person name="Probst A.J."/>
            <person name="Thomas B.C."/>
            <person name="Singh A."/>
            <person name="Wilkins M.J."/>
            <person name="Karaoz U."/>
            <person name="Brodie E.L."/>
            <person name="Williams K.H."/>
            <person name="Hubbard S.S."/>
            <person name="Banfield J.F."/>
        </authorList>
    </citation>
    <scope>NUCLEOTIDE SEQUENCE [LARGE SCALE GENOMIC DNA]</scope>
</reference>
<dbReference type="AlphaFoldDB" id="A0A1G2QY16"/>
<keyword evidence="3" id="KW-0479">Metal-binding</keyword>
<dbReference type="InterPro" id="IPR023404">
    <property type="entry name" value="rSAM_horseshoe"/>
</dbReference>
<dbReference type="SFLD" id="SFLDS00029">
    <property type="entry name" value="Radical_SAM"/>
    <property type="match status" value="1"/>
</dbReference>
<dbReference type="GO" id="GO:0003824">
    <property type="term" value="F:catalytic activity"/>
    <property type="evidence" value="ECO:0007669"/>
    <property type="project" value="InterPro"/>
</dbReference>
<evidence type="ECO:0000313" key="7">
    <source>
        <dbReference type="EMBL" id="OHA65480.1"/>
    </source>
</evidence>